<dbReference type="AlphaFoldDB" id="A0A9N9EFV3"/>
<keyword evidence="2" id="KW-1185">Reference proteome</keyword>
<dbReference type="OrthoDB" id="2447481at2759"/>
<sequence>MDELFWSQISKLAILMQPYCGALDKMQSDKARLFDVALSFGYFIKFWEQNSNRFLAEADIAPIIELDNQEAVNIESQIKIQEELEDQNTARYITTEQDWEEKLKEWYELLDEEEKVQFTDELMDNNEPNNNLLSSYIHPAINESAKWNLRDLFIRELKKPDFISTSPEFN</sequence>
<reference evidence="1" key="1">
    <citation type="submission" date="2021-06" db="EMBL/GenBank/DDBJ databases">
        <authorList>
            <person name="Kallberg Y."/>
            <person name="Tangrot J."/>
            <person name="Rosling A."/>
        </authorList>
    </citation>
    <scope>NUCLEOTIDE SEQUENCE</scope>
    <source>
        <strain evidence="1">UK204</strain>
    </source>
</reference>
<organism evidence="1 2">
    <name type="scientific">Funneliformis caledonium</name>
    <dbReference type="NCBI Taxonomy" id="1117310"/>
    <lineage>
        <taxon>Eukaryota</taxon>
        <taxon>Fungi</taxon>
        <taxon>Fungi incertae sedis</taxon>
        <taxon>Mucoromycota</taxon>
        <taxon>Glomeromycotina</taxon>
        <taxon>Glomeromycetes</taxon>
        <taxon>Glomerales</taxon>
        <taxon>Glomeraceae</taxon>
        <taxon>Funneliformis</taxon>
    </lineage>
</organism>
<evidence type="ECO:0000313" key="2">
    <source>
        <dbReference type="Proteomes" id="UP000789570"/>
    </source>
</evidence>
<comment type="caution">
    <text evidence="1">The sequence shown here is derived from an EMBL/GenBank/DDBJ whole genome shotgun (WGS) entry which is preliminary data.</text>
</comment>
<dbReference type="Proteomes" id="UP000789570">
    <property type="component" value="Unassembled WGS sequence"/>
</dbReference>
<evidence type="ECO:0000313" key="1">
    <source>
        <dbReference type="EMBL" id="CAG8676883.1"/>
    </source>
</evidence>
<dbReference type="EMBL" id="CAJVPQ010005865">
    <property type="protein sequence ID" value="CAG8676883.1"/>
    <property type="molecule type" value="Genomic_DNA"/>
</dbReference>
<proteinExistence type="predicted"/>
<name>A0A9N9EFV3_9GLOM</name>
<accession>A0A9N9EFV3</accession>
<protein>
    <submittedName>
        <fullName evidence="1">17166_t:CDS:1</fullName>
    </submittedName>
</protein>
<gene>
    <name evidence="1" type="ORF">FCALED_LOCUS12299</name>
</gene>